<reference evidence="2" key="1">
    <citation type="submission" date="2018-05" db="EMBL/GenBank/DDBJ databases">
        <authorList>
            <person name="Lanie J.A."/>
            <person name="Ng W.-L."/>
            <person name="Kazmierczak K.M."/>
            <person name="Andrzejewski T.M."/>
            <person name="Davidsen T.M."/>
            <person name="Wayne K.J."/>
            <person name="Tettelin H."/>
            <person name="Glass J.I."/>
            <person name="Rusch D."/>
            <person name="Podicherti R."/>
            <person name="Tsui H.-C.T."/>
            <person name="Winkler M.E."/>
        </authorList>
    </citation>
    <scope>NUCLEOTIDE SEQUENCE</scope>
</reference>
<protein>
    <recommendedName>
        <fullName evidence="3">Sulfotransferase domain-containing protein</fullName>
    </recommendedName>
</protein>
<dbReference type="InterPro" id="IPR026634">
    <property type="entry name" value="TPST-like"/>
</dbReference>
<feature type="non-terminal residue" evidence="2">
    <location>
        <position position="1"/>
    </location>
</feature>
<dbReference type="Pfam" id="PF13469">
    <property type="entry name" value="Sulfotransfer_3"/>
    <property type="match status" value="1"/>
</dbReference>
<dbReference type="SUPFAM" id="SSF52540">
    <property type="entry name" value="P-loop containing nucleoside triphosphate hydrolases"/>
    <property type="match status" value="1"/>
</dbReference>
<dbReference type="Gene3D" id="3.40.50.300">
    <property type="entry name" value="P-loop containing nucleotide triphosphate hydrolases"/>
    <property type="match status" value="1"/>
</dbReference>
<name>A0A382WL28_9ZZZZ</name>
<evidence type="ECO:0008006" key="3">
    <source>
        <dbReference type="Google" id="ProtNLM"/>
    </source>
</evidence>
<sequence length="225" mass="25508">SHSSVFGAGEVYHSSVFDNQVAQTTGRPFPQSISSVPAEVLTQSAQIYVENLRADADQSARITDKLPHNFLRVGLLTAVMPQARIIHCVRDPMDTCLSIFTHFFSSAHGYASDLTELGQYYSLYERLMQDWEARFPGCMYRISYEDLVANHEREIKQLLEYCGLPFEPGCLRFHETMRAVNTPSAVQVRQPLYQSAVSRWKRYETHLQPLRAALTGGDEIPTDTD</sequence>
<dbReference type="AlphaFoldDB" id="A0A382WL28"/>
<evidence type="ECO:0000313" key="2">
    <source>
        <dbReference type="EMBL" id="SVD59646.1"/>
    </source>
</evidence>
<dbReference type="PANTHER" id="PTHR12788:SF10">
    <property type="entry name" value="PROTEIN-TYROSINE SULFOTRANSFERASE"/>
    <property type="match status" value="1"/>
</dbReference>
<dbReference type="PANTHER" id="PTHR12788">
    <property type="entry name" value="PROTEIN-TYROSINE SULFOTRANSFERASE 2"/>
    <property type="match status" value="1"/>
</dbReference>
<evidence type="ECO:0000256" key="1">
    <source>
        <dbReference type="ARBA" id="ARBA00022679"/>
    </source>
</evidence>
<gene>
    <name evidence="2" type="ORF">METZ01_LOCUS412500</name>
</gene>
<organism evidence="2">
    <name type="scientific">marine metagenome</name>
    <dbReference type="NCBI Taxonomy" id="408172"/>
    <lineage>
        <taxon>unclassified sequences</taxon>
        <taxon>metagenomes</taxon>
        <taxon>ecological metagenomes</taxon>
    </lineage>
</organism>
<proteinExistence type="predicted"/>
<dbReference type="GO" id="GO:0008476">
    <property type="term" value="F:protein-tyrosine sulfotransferase activity"/>
    <property type="evidence" value="ECO:0007669"/>
    <property type="project" value="InterPro"/>
</dbReference>
<dbReference type="InterPro" id="IPR027417">
    <property type="entry name" value="P-loop_NTPase"/>
</dbReference>
<accession>A0A382WL28</accession>
<dbReference type="GO" id="GO:0005794">
    <property type="term" value="C:Golgi apparatus"/>
    <property type="evidence" value="ECO:0007669"/>
    <property type="project" value="UniProtKB-ARBA"/>
</dbReference>
<keyword evidence="1" id="KW-0808">Transferase</keyword>
<dbReference type="EMBL" id="UINC01160804">
    <property type="protein sequence ID" value="SVD59646.1"/>
    <property type="molecule type" value="Genomic_DNA"/>
</dbReference>